<accession>A0ABV8KN13</accession>
<dbReference type="EMBL" id="JBHSBN010000010">
    <property type="protein sequence ID" value="MFC4107469.1"/>
    <property type="molecule type" value="Genomic_DNA"/>
</dbReference>
<feature type="region of interest" description="Disordered" evidence="3">
    <location>
        <begin position="1"/>
        <end position="46"/>
    </location>
</feature>
<dbReference type="Proteomes" id="UP001595868">
    <property type="component" value="Unassembled WGS sequence"/>
</dbReference>
<evidence type="ECO:0000313" key="4">
    <source>
        <dbReference type="EMBL" id="MFC4107469.1"/>
    </source>
</evidence>
<keyword evidence="2 4" id="KW-0378">Hydrolase</keyword>
<dbReference type="InterPro" id="IPR000667">
    <property type="entry name" value="Peptidase_S13"/>
</dbReference>
<evidence type="ECO:0000256" key="2">
    <source>
        <dbReference type="ARBA" id="ARBA00022801"/>
    </source>
</evidence>
<dbReference type="PANTHER" id="PTHR30023">
    <property type="entry name" value="D-ALANYL-D-ALANINE CARBOXYPEPTIDASE"/>
    <property type="match status" value="1"/>
</dbReference>
<dbReference type="EC" id="3.4.16.4" evidence="4"/>
<name>A0ABV8KN13_9ACTN</name>
<dbReference type="InterPro" id="IPR012338">
    <property type="entry name" value="Beta-lactam/transpept-like"/>
</dbReference>
<sequence>MAASGHETSPVHPRPRGVGAGRHRRDRRRVDHHRHRPGTRPGGRYAALPIAGNPDRFVGGTLRSRMRGTPAAGNVHAKTGTLTGASSLSGYVTDADGHVLAFSILLNNYLASSVTNIQDQIAVYLAGWSGTAGAGRAKSAPPVAPTAPAVPKGLECSWVKPIAC</sequence>
<comment type="caution">
    <text evidence="4">The sequence shown here is derived from an EMBL/GenBank/DDBJ whole genome shotgun (WGS) entry which is preliminary data.</text>
</comment>
<reference evidence="5" key="1">
    <citation type="journal article" date="2019" name="Int. J. Syst. Evol. Microbiol.">
        <title>The Global Catalogue of Microorganisms (GCM) 10K type strain sequencing project: providing services to taxonomists for standard genome sequencing and annotation.</title>
        <authorList>
            <consortium name="The Broad Institute Genomics Platform"/>
            <consortium name="The Broad Institute Genome Sequencing Center for Infectious Disease"/>
            <person name="Wu L."/>
            <person name="Ma J."/>
        </authorList>
    </citation>
    <scope>NUCLEOTIDE SEQUENCE [LARGE SCALE GENOMIC DNA]</scope>
    <source>
        <strain evidence="5">2902at01</strain>
    </source>
</reference>
<evidence type="ECO:0000256" key="1">
    <source>
        <dbReference type="ARBA" id="ARBA00006096"/>
    </source>
</evidence>
<dbReference type="RefSeq" id="WP_377546412.1">
    <property type="nucleotide sequence ID" value="NZ_JBHSBN010000010.1"/>
</dbReference>
<dbReference type="GO" id="GO:0009002">
    <property type="term" value="F:serine-type D-Ala-D-Ala carboxypeptidase activity"/>
    <property type="evidence" value="ECO:0007669"/>
    <property type="project" value="UniProtKB-EC"/>
</dbReference>
<evidence type="ECO:0000256" key="3">
    <source>
        <dbReference type="SAM" id="MobiDB-lite"/>
    </source>
</evidence>
<dbReference type="PANTHER" id="PTHR30023:SF0">
    <property type="entry name" value="PENICILLIN-SENSITIVE CARBOXYPEPTIDASE A"/>
    <property type="match status" value="1"/>
</dbReference>
<dbReference type="SUPFAM" id="SSF56601">
    <property type="entry name" value="beta-lactamase/transpeptidase-like"/>
    <property type="match status" value="1"/>
</dbReference>
<organism evidence="4 5">
    <name type="scientific">Micromonospora zhanjiangensis</name>
    <dbReference type="NCBI Taxonomy" id="1522057"/>
    <lineage>
        <taxon>Bacteria</taxon>
        <taxon>Bacillati</taxon>
        <taxon>Actinomycetota</taxon>
        <taxon>Actinomycetes</taxon>
        <taxon>Micromonosporales</taxon>
        <taxon>Micromonosporaceae</taxon>
        <taxon>Micromonospora</taxon>
    </lineage>
</organism>
<dbReference type="Gene3D" id="3.40.710.10">
    <property type="entry name" value="DD-peptidase/beta-lactamase superfamily"/>
    <property type="match status" value="1"/>
</dbReference>
<dbReference type="Pfam" id="PF02113">
    <property type="entry name" value="Peptidase_S13"/>
    <property type="match status" value="1"/>
</dbReference>
<keyword evidence="4" id="KW-0645">Protease</keyword>
<feature type="compositionally biased region" description="Basic residues" evidence="3">
    <location>
        <begin position="21"/>
        <end position="38"/>
    </location>
</feature>
<keyword evidence="4" id="KW-0121">Carboxypeptidase</keyword>
<keyword evidence="5" id="KW-1185">Reference proteome</keyword>
<gene>
    <name evidence="4" type="ORF">ACFOX0_16250</name>
</gene>
<evidence type="ECO:0000313" key="5">
    <source>
        <dbReference type="Proteomes" id="UP001595868"/>
    </source>
</evidence>
<comment type="similarity">
    <text evidence="1">Belongs to the peptidase S13 family.</text>
</comment>
<protein>
    <submittedName>
        <fullName evidence="4">D-alanyl-D-alanine carboxypeptidase</fullName>
        <ecNumber evidence="4">3.4.16.4</ecNumber>
    </submittedName>
</protein>
<proteinExistence type="inferred from homology"/>